<protein>
    <submittedName>
        <fullName evidence="1">Uncharacterized protein</fullName>
    </submittedName>
</protein>
<accession>A0A2N0X651</accession>
<organism evidence="1 2">
    <name type="scientific">Corynebacterium mastitidis</name>
    <dbReference type="NCBI Taxonomy" id="161890"/>
    <lineage>
        <taxon>Bacteria</taxon>
        <taxon>Bacillati</taxon>
        <taxon>Actinomycetota</taxon>
        <taxon>Actinomycetes</taxon>
        <taxon>Mycobacteriales</taxon>
        <taxon>Corynebacteriaceae</taxon>
        <taxon>Corynebacterium</taxon>
    </lineage>
</organism>
<dbReference type="Proteomes" id="UP000233249">
    <property type="component" value="Unassembled WGS sequence"/>
</dbReference>
<dbReference type="AlphaFoldDB" id="A0A2N0X651"/>
<evidence type="ECO:0000313" key="2">
    <source>
        <dbReference type="Proteomes" id="UP000233249"/>
    </source>
</evidence>
<reference evidence="1 2" key="1">
    <citation type="submission" date="2017-12" db="EMBL/GenBank/DDBJ databases">
        <title>Corynebacterium mastitidis 16-1433 Genome.</title>
        <authorList>
            <person name="Gulvik C.A."/>
        </authorList>
    </citation>
    <scope>NUCLEOTIDE SEQUENCE [LARGE SCALE GENOMIC DNA]</scope>
    <source>
        <strain evidence="1 2">16-1433</strain>
    </source>
</reference>
<dbReference type="EMBL" id="PJAF01000024">
    <property type="protein sequence ID" value="PKF68204.1"/>
    <property type="molecule type" value="Genomic_DNA"/>
</dbReference>
<sequence length="147" mass="16344">MTTEESSTRFLTTLLPRSLDAGDKITILDECFTGPSLDLGDNSGIIVTMRKDGGKIILEGKTYPPGFGMNMSSVARALGDVTIPGKDPDAFLAAYDELVEKLLERDAWISPRDKRDKPVDRGQWQTRIDQGRDYGERIMRIAARSIH</sequence>
<gene>
    <name evidence="1" type="ORF">CXB45_08320</name>
</gene>
<dbReference type="RefSeq" id="WP_101174016.1">
    <property type="nucleotide sequence ID" value="NZ_JAKRKB010000003.1"/>
</dbReference>
<evidence type="ECO:0000313" key="1">
    <source>
        <dbReference type="EMBL" id="PKF68204.1"/>
    </source>
</evidence>
<comment type="caution">
    <text evidence="1">The sequence shown here is derived from an EMBL/GenBank/DDBJ whole genome shotgun (WGS) entry which is preliminary data.</text>
</comment>
<proteinExistence type="predicted"/>
<name>A0A2N0X651_9CORY</name>